<keyword evidence="1" id="KW-0560">Oxidoreductase</keyword>
<dbReference type="STRING" id="34508.A0A4U5NEU5"/>
<dbReference type="Gene3D" id="3.40.50.720">
    <property type="entry name" value="NAD(P)-binding Rossmann-like Domain"/>
    <property type="match status" value="1"/>
</dbReference>
<gene>
    <name evidence="4" type="ORF">L596_015096</name>
</gene>
<dbReference type="InterPro" id="IPR050425">
    <property type="entry name" value="NAD(P)_dehydrat-like"/>
</dbReference>
<evidence type="ECO:0000313" key="4">
    <source>
        <dbReference type="EMBL" id="TKR81176.1"/>
    </source>
</evidence>
<comment type="similarity">
    <text evidence="2">Belongs to the NAD(P)-dependent epimerase/dehydratase family. Dihydroflavonol-4-reductase subfamily.</text>
</comment>
<dbReference type="Pfam" id="PF01370">
    <property type="entry name" value="Epimerase"/>
    <property type="match status" value="1"/>
</dbReference>
<dbReference type="PANTHER" id="PTHR10366">
    <property type="entry name" value="NAD DEPENDENT EPIMERASE/DEHYDRATASE"/>
    <property type="match status" value="1"/>
</dbReference>
<dbReference type="SUPFAM" id="SSF51735">
    <property type="entry name" value="NAD(P)-binding Rossmann-fold domains"/>
    <property type="match status" value="1"/>
</dbReference>
<dbReference type="EMBL" id="AZBU02000004">
    <property type="protein sequence ID" value="TKR81176.1"/>
    <property type="molecule type" value="Genomic_DNA"/>
</dbReference>
<dbReference type="FunFam" id="3.40.50.720:FF:000336">
    <property type="entry name" value="Aldehyde reductase"/>
    <property type="match status" value="1"/>
</dbReference>
<protein>
    <recommendedName>
        <fullName evidence="3">NAD-dependent epimerase/dehydratase domain-containing protein</fullName>
    </recommendedName>
</protein>
<dbReference type="InterPro" id="IPR001509">
    <property type="entry name" value="Epimerase_deHydtase"/>
</dbReference>
<name>A0A4U5NEU5_STECR</name>
<dbReference type="OrthoDB" id="2735536at2759"/>
<dbReference type="GO" id="GO:0016616">
    <property type="term" value="F:oxidoreductase activity, acting on the CH-OH group of donors, NAD or NADP as acceptor"/>
    <property type="evidence" value="ECO:0007669"/>
    <property type="project" value="TreeGrafter"/>
</dbReference>
<proteinExistence type="inferred from homology"/>
<reference evidence="4" key="3">
    <citation type="journal article" date="2019" name="G3 (Bethesda)">
        <title>Hybrid Assembly of the Genome of the Entomopathogenic Nematode Steinernema carpocapsae Identifies the X-Chromosome.</title>
        <authorList>
            <person name="Serra L."/>
            <person name="Macchietto M."/>
            <person name="Macias-Munoz A."/>
            <person name="McGill C.J."/>
            <person name="Rodriguez I.M."/>
            <person name="Rodriguez B."/>
            <person name="Murad R."/>
            <person name="Mortazavi A."/>
        </authorList>
    </citation>
    <scope>NUCLEOTIDE SEQUENCE</scope>
    <source>
        <strain evidence="4">ALL</strain>
    </source>
</reference>
<sequence>MVEKTEHSHIRVLVTGASGYLATHCVRELLERGYKVRGTVRSLSNEKKIAPLRAICESEEKLELMEADLLLSETWKPAMKDCDYVLHVASPFPIAADESVIATAVEGTLNVLRAAKDTNSVKKVVLTSSCASVNEGHEDMNQIFDEKIWTNVDSPNVSYYSKSKTEAEKAAWKFVEDIPAESNKFKLTCINPTLIVGPLLMDEQGASISIIRRFMNREMPALPRLQLALVDVRDVAKAHVLAMTNDAMDGERILITGQPSFWFKDIAKALSDEFGPQGYSIPTLEVPYPVVWLYSLFDSETRANLYRIGFEVKFDNSKAKELLGMQFTDPKTSLIEMAHSMIQREIVRRLPGYQTP</sequence>
<dbReference type="CDD" id="cd05227">
    <property type="entry name" value="AR_SDR_e"/>
    <property type="match status" value="1"/>
</dbReference>
<dbReference type="PANTHER" id="PTHR10366:SF564">
    <property type="entry name" value="STEROL-4-ALPHA-CARBOXYLATE 3-DEHYDROGENASE, DECARBOXYLATING"/>
    <property type="match status" value="1"/>
</dbReference>
<comment type="caution">
    <text evidence="4">The sequence shown here is derived from an EMBL/GenBank/DDBJ whole genome shotgun (WGS) entry which is preliminary data.</text>
</comment>
<dbReference type="AlphaFoldDB" id="A0A4U5NEU5"/>
<evidence type="ECO:0000259" key="3">
    <source>
        <dbReference type="Pfam" id="PF01370"/>
    </source>
</evidence>
<reference evidence="4" key="2">
    <citation type="journal article" date="2015" name="Genome Biol.">
        <title>Comparative genomics of Steinernema reveals deeply conserved gene regulatory networks.</title>
        <authorList>
            <person name="Dillman A.R."/>
            <person name="Macchietto M."/>
            <person name="Porter C.F."/>
            <person name="Rogers A."/>
            <person name="Williams B."/>
            <person name="Antoshechkin I."/>
            <person name="Lee M.M."/>
            <person name="Goodwin Z."/>
            <person name="Lu X."/>
            <person name="Lewis E.E."/>
            <person name="Goodrich-Blair H."/>
            <person name="Stock S.P."/>
            <person name="Adams B.J."/>
            <person name="Sternberg P.W."/>
            <person name="Mortazavi A."/>
        </authorList>
    </citation>
    <scope>NUCLEOTIDE SEQUENCE [LARGE SCALE GENOMIC DNA]</scope>
    <source>
        <strain evidence="4">ALL</strain>
    </source>
</reference>
<dbReference type="InterPro" id="IPR036291">
    <property type="entry name" value="NAD(P)-bd_dom_sf"/>
</dbReference>
<feature type="domain" description="NAD-dependent epimerase/dehydratase" evidence="3">
    <location>
        <begin position="12"/>
        <end position="250"/>
    </location>
</feature>
<accession>A0A4U5NEU5</accession>
<organism evidence="4">
    <name type="scientific">Steinernema carpocapsae</name>
    <name type="common">Entomopathogenic nematode</name>
    <dbReference type="NCBI Taxonomy" id="34508"/>
    <lineage>
        <taxon>Eukaryota</taxon>
        <taxon>Metazoa</taxon>
        <taxon>Ecdysozoa</taxon>
        <taxon>Nematoda</taxon>
        <taxon>Chromadorea</taxon>
        <taxon>Rhabditida</taxon>
        <taxon>Tylenchina</taxon>
        <taxon>Panagrolaimomorpha</taxon>
        <taxon>Strongyloidoidea</taxon>
        <taxon>Steinernematidae</taxon>
        <taxon>Steinernema</taxon>
    </lineage>
</organism>
<evidence type="ECO:0000256" key="1">
    <source>
        <dbReference type="ARBA" id="ARBA00023002"/>
    </source>
</evidence>
<reference evidence="4" key="1">
    <citation type="submission" date="2013-11" db="EMBL/GenBank/DDBJ databases">
        <authorList>
            <person name="Sternberg P."/>
            <person name="Dillman A."/>
            <person name="Macchietto M."/>
        </authorList>
    </citation>
    <scope>NUCLEOTIDE SEQUENCE</scope>
    <source>
        <strain evidence="4">ALL</strain>
    </source>
</reference>
<evidence type="ECO:0000256" key="2">
    <source>
        <dbReference type="ARBA" id="ARBA00023445"/>
    </source>
</evidence>